<name>A0A8S5SUP1_9CAUD</name>
<dbReference type="EMBL" id="BK032679">
    <property type="protein sequence ID" value="DAF54515.1"/>
    <property type="molecule type" value="Genomic_DNA"/>
</dbReference>
<dbReference type="SUPFAM" id="SSF48452">
    <property type="entry name" value="TPR-like"/>
    <property type="match status" value="1"/>
</dbReference>
<organism evidence="1">
    <name type="scientific">Siphoviridae sp. ctKwY15</name>
    <dbReference type="NCBI Taxonomy" id="2827843"/>
    <lineage>
        <taxon>Viruses</taxon>
        <taxon>Duplodnaviria</taxon>
        <taxon>Heunggongvirae</taxon>
        <taxon>Uroviricota</taxon>
        <taxon>Caudoviricetes</taxon>
    </lineage>
</organism>
<proteinExistence type="predicted"/>
<dbReference type="InterPro" id="IPR011990">
    <property type="entry name" value="TPR-like_helical_dom_sf"/>
</dbReference>
<reference evidence="1" key="1">
    <citation type="journal article" date="2021" name="Proc. Natl. Acad. Sci. U.S.A.">
        <title>A Catalog of Tens of Thousands of Viruses from Human Metagenomes Reveals Hidden Associations with Chronic Diseases.</title>
        <authorList>
            <person name="Tisza M.J."/>
            <person name="Buck C.B."/>
        </authorList>
    </citation>
    <scope>NUCLEOTIDE SEQUENCE</scope>
    <source>
        <strain evidence="1">CtKwY15</strain>
    </source>
</reference>
<sequence>MTQIYDASPKELAAMAQRYLRDGILSRATYCYERLMYLGCLRRTGYLRLALVYTKQGKDNAAERVLNRYRAIYKY</sequence>
<evidence type="ECO:0000313" key="1">
    <source>
        <dbReference type="EMBL" id="DAF54515.1"/>
    </source>
</evidence>
<protein>
    <submittedName>
        <fullName evidence="1">Type II secretion system chaperone protein</fullName>
    </submittedName>
</protein>
<accession>A0A8S5SUP1</accession>